<dbReference type="Pfam" id="PF00496">
    <property type="entry name" value="SBP_bac_5"/>
    <property type="match status" value="1"/>
</dbReference>
<evidence type="ECO:0000313" key="2">
    <source>
        <dbReference type="EnsemblProtists" id="EOD09544"/>
    </source>
</evidence>
<evidence type="ECO:0000259" key="1">
    <source>
        <dbReference type="Pfam" id="PF00496"/>
    </source>
</evidence>
<dbReference type="AlphaFoldDB" id="A0A0D3IE59"/>
<name>A0A0D3IE59_EMIH1</name>
<dbReference type="Proteomes" id="UP000013827">
    <property type="component" value="Unassembled WGS sequence"/>
</dbReference>
<reference evidence="3" key="1">
    <citation type="journal article" date="2013" name="Nature">
        <title>Pan genome of the phytoplankton Emiliania underpins its global distribution.</title>
        <authorList>
            <person name="Read B.A."/>
            <person name="Kegel J."/>
            <person name="Klute M.J."/>
            <person name="Kuo A."/>
            <person name="Lefebvre S.C."/>
            <person name="Maumus F."/>
            <person name="Mayer C."/>
            <person name="Miller J."/>
            <person name="Monier A."/>
            <person name="Salamov A."/>
            <person name="Young J."/>
            <person name="Aguilar M."/>
            <person name="Claverie J.M."/>
            <person name="Frickenhaus S."/>
            <person name="Gonzalez K."/>
            <person name="Herman E.K."/>
            <person name="Lin Y.C."/>
            <person name="Napier J."/>
            <person name="Ogata H."/>
            <person name="Sarno A.F."/>
            <person name="Shmutz J."/>
            <person name="Schroeder D."/>
            <person name="de Vargas C."/>
            <person name="Verret F."/>
            <person name="von Dassow P."/>
            <person name="Valentin K."/>
            <person name="Van de Peer Y."/>
            <person name="Wheeler G."/>
            <person name="Dacks J.B."/>
            <person name="Delwiche C.F."/>
            <person name="Dyhrman S.T."/>
            <person name="Glockner G."/>
            <person name="John U."/>
            <person name="Richards T."/>
            <person name="Worden A.Z."/>
            <person name="Zhang X."/>
            <person name="Grigoriev I.V."/>
            <person name="Allen A.E."/>
            <person name="Bidle K."/>
            <person name="Borodovsky M."/>
            <person name="Bowler C."/>
            <person name="Brownlee C."/>
            <person name="Cock J.M."/>
            <person name="Elias M."/>
            <person name="Gladyshev V.N."/>
            <person name="Groth M."/>
            <person name="Guda C."/>
            <person name="Hadaegh A."/>
            <person name="Iglesias-Rodriguez M.D."/>
            <person name="Jenkins J."/>
            <person name="Jones B.M."/>
            <person name="Lawson T."/>
            <person name="Leese F."/>
            <person name="Lindquist E."/>
            <person name="Lobanov A."/>
            <person name="Lomsadze A."/>
            <person name="Malik S.B."/>
            <person name="Marsh M.E."/>
            <person name="Mackinder L."/>
            <person name="Mock T."/>
            <person name="Mueller-Roeber B."/>
            <person name="Pagarete A."/>
            <person name="Parker M."/>
            <person name="Probert I."/>
            <person name="Quesneville H."/>
            <person name="Raines C."/>
            <person name="Rensing S.A."/>
            <person name="Riano-Pachon D.M."/>
            <person name="Richier S."/>
            <person name="Rokitta S."/>
            <person name="Shiraiwa Y."/>
            <person name="Soanes D.M."/>
            <person name="van der Giezen M."/>
            <person name="Wahlund T.M."/>
            <person name="Williams B."/>
            <person name="Wilson W."/>
            <person name="Wolfe G."/>
            <person name="Wurch L.L."/>
        </authorList>
    </citation>
    <scope>NUCLEOTIDE SEQUENCE</scope>
</reference>
<dbReference type="EnsemblProtists" id="EOD09544">
    <property type="protein sequence ID" value="EOD09544"/>
    <property type="gene ID" value="EMIHUDRAFT_198033"/>
</dbReference>
<protein>
    <recommendedName>
        <fullName evidence="1">Solute-binding protein family 5 domain-containing protein</fullName>
    </recommendedName>
</protein>
<dbReference type="SUPFAM" id="SSF53850">
    <property type="entry name" value="Periplasmic binding protein-like II"/>
    <property type="match status" value="1"/>
</dbReference>
<dbReference type="KEGG" id="ehx:EMIHUDRAFT_198033"/>
<proteinExistence type="predicted"/>
<dbReference type="Gene3D" id="3.40.190.10">
    <property type="entry name" value="Periplasmic binding protein-like II"/>
    <property type="match status" value="1"/>
</dbReference>
<dbReference type="PaxDb" id="2903-EOD09544"/>
<organism evidence="2 3">
    <name type="scientific">Emiliania huxleyi (strain CCMP1516)</name>
    <dbReference type="NCBI Taxonomy" id="280463"/>
    <lineage>
        <taxon>Eukaryota</taxon>
        <taxon>Haptista</taxon>
        <taxon>Haptophyta</taxon>
        <taxon>Prymnesiophyceae</taxon>
        <taxon>Isochrysidales</taxon>
        <taxon>Noelaerhabdaceae</taxon>
        <taxon>Emiliania</taxon>
    </lineage>
</organism>
<feature type="domain" description="Solute-binding protein family 5" evidence="1">
    <location>
        <begin position="10"/>
        <end position="55"/>
    </location>
</feature>
<dbReference type="HOGENOM" id="CLU_1848846_0_0_1"/>
<dbReference type="InterPro" id="IPR000914">
    <property type="entry name" value="SBP_5_dom"/>
</dbReference>
<dbReference type="GeneID" id="17255709"/>
<sequence length="139" mass="15912">MCRRCLLAGGAQHTFTLREGVKFHDGSDWNCAVAKLNFDHVLSPTVKQRHAWLGTEPSSCNSAGQFVLETKNAFYPLLQELSYIRPLSRNQRRRSRVDIKAVFARHDDYWGGAPEIEFLHIRYYETRAAAHCSVPPLHT</sequence>
<evidence type="ECO:0000313" key="3">
    <source>
        <dbReference type="Proteomes" id="UP000013827"/>
    </source>
</evidence>
<keyword evidence="3" id="KW-1185">Reference proteome</keyword>
<dbReference type="RefSeq" id="XP_005761973.1">
    <property type="nucleotide sequence ID" value="XM_005761916.1"/>
</dbReference>
<dbReference type="STRING" id="2903.R1DLH5"/>
<accession>A0A0D3IE59</accession>
<reference evidence="2" key="2">
    <citation type="submission" date="2024-10" db="UniProtKB">
        <authorList>
            <consortium name="EnsemblProtists"/>
        </authorList>
    </citation>
    <scope>IDENTIFICATION</scope>
</reference>